<evidence type="ECO:0000313" key="1">
    <source>
        <dbReference type="EMBL" id="RZC38716.1"/>
    </source>
</evidence>
<proteinExistence type="predicted"/>
<dbReference type="AlphaFoldDB" id="A0A482W106"/>
<dbReference type="Proteomes" id="UP000292052">
    <property type="component" value="Unassembled WGS sequence"/>
</dbReference>
<keyword evidence="2" id="KW-1185">Reference proteome</keyword>
<accession>A0A482W106</accession>
<name>A0A482W106_ASBVE</name>
<dbReference type="OrthoDB" id="6603036at2759"/>
<comment type="caution">
    <text evidence="1">The sequence shown here is derived from an EMBL/GenBank/DDBJ whole genome shotgun (WGS) entry which is preliminary data.</text>
</comment>
<protein>
    <submittedName>
        <fullName evidence="1">Uncharacterized protein</fullName>
    </submittedName>
</protein>
<evidence type="ECO:0000313" key="2">
    <source>
        <dbReference type="Proteomes" id="UP000292052"/>
    </source>
</evidence>
<reference evidence="1 2" key="1">
    <citation type="submission" date="2017-03" db="EMBL/GenBank/DDBJ databases">
        <title>Genome of the blue death feigning beetle - Asbolus verrucosus.</title>
        <authorList>
            <person name="Rider S.D."/>
        </authorList>
    </citation>
    <scope>NUCLEOTIDE SEQUENCE [LARGE SCALE GENOMIC DNA]</scope>
    <source>
        <strain evidence="1">Butters</strain>
        <tissue evidence="1">Head and leg muscle</tissue>
    </source>
</reference>
<gene>
    <name evidence="1" type="ORF">BDFB_007348</name>
</gene>
<organism evidence="1 2">
    <name type="scientific">Asbolus verrucosus</name>
    <name type="common">Desert ironclad beetle</name>
    <dbReference type="NCBI Taxonomy" id="1661398"/>
    <lineage>
        <taxon>Eukaryota</taxon>
        <taxon>Metazoa</taxon>
        <taxon>Ecdysozoa</taxon>
        <taxon>Arthropoda</taxon>
        <taxon>Hexapoda</taxon>
        <taxon>Insecta</taxon>
        <taxon>Pterygota</taxon>
        <taxon>Neoptera</taxon>
        <taxon>Endopterygota</taxon>
        <taxon>Coleoptera</taxon>
        <taxon>Polyphaga</taxon>
        <taxon>Cucujiformia</taxon>
        <taxon>Tenebrionidae</taxon>
        <taxon>Pimeliinae</taxon>
        <taxon>Asbolus</taxon>
    </lineage>
</organism>
<sequence>MAQARRTRLKRALTEVTSDTVSYVKTVGSSTRVLLTLQLESLSFFHLTSNQTRPASNS</sequence>
<dbReference type="EMBL" id="QDEB01040673">
    <property type="protein sequence ID" value="RZC38716.1"/>
    <property type="molecule type" value="Genomic_DNA"/>
</dbReference>